<dbReference type="CDD" id="cd03219">
    <property type="entry name" value="ABC_Mj1267_LivG_branched"/>
    <property type="match status" value="1"/>
</dbReference>
<dbReference type="RefSeq" id="WP_128560290.1">
    <property type="nucleotide sequence ID" value="NZ_BPQH01000003.1"/>
</dbReference>
<evidence type="ECO:0000313" key="5">
    <source>
        <dbReference type="EMBL" id="GJD48568.1"/>
    </source>
</evidence>
<name>A0ABQ4QTC1_9HYPH</name>
<protein>
    <submittedName>
        <fullName evidence="5">Ribose import ATP-binding protein RbsA</fullName>
    </submittedName>
</protein>
<comment type="caution">
    <text evidence="5">The sequence shown here is derived from an EMBL/GenBank/DDBJ whole genome shotgun (WGS) entry which is preliminary data.</text>
</comment>
<reference evidence="5" key="2">
    <citation type="submission" date="2021-08" db="EMBL/GenBank/DDBJ databases">
        <authorList>
            <person name="Tani A."/>
            <person name="Ola A."/>
            <person name="Ogura Y."/>
            <person name="Katsura K."/>
            <person name="Hayashi T."/>
        </authorList>
    </citation>
    <scope>NUCLEOTIDE SEQUENCE</scope>
    <source>
        <strain evidence="5">KCTC 52305</strain>
    </source>
</reference>
<keyword evidence="3 5" id="KW-0067">ATP-binding</keyword>
<dbReference type="GO" id="GO:0005524">
    <property type="term" value="F:ATP binding"/>
    <property type="evidence" value="ECO:0007669"/>
    <property type="project" value="UniProtKB-KW"/>
</dbReference>
<evidence type="ECO:0000259" key="4">
    <source>
        <dbReference type="PROSITE" id="PS50893"/>
    </source>
</evidence>
<keyword evidence="6" id="KW-1185">Reference proteome</keyword>
<dbReference type="InterPro" id="IPR027417">
    <property type="entry name" value="P-loop_NTPase"/>
</dbReference>
<dbReference type="PROSITE" id="PS50893">
    <property type="entry name" value="ABC_TRANSPORTER_2"/>
    <property type="match status" value="1"/>
</dbReference>
<evidence type="ECO:0000313" key="6">
    <source>
        <dbReference type="Proteomes" id="UP001055167"/>
    </source>
</evidence>
<evidence type="ECO:0000256" key="2">
    <source>
        <dbReference type="ARBA" id="ARBA00022741"/>
    </source>
</evidence>
<dbReference type="Proteomes" id="UP001055167">
    <property type="component" value="Unassembled WGS sequence"/>
</dbReference>
<reference evidence="5" key="1">
    <citation type="journal article" date="2021" name="Front. Microbiol.">
        <title>Comprehensive Comparative Genomics and Phenotyping of Methylobacterium Species.</title>
        <authorList>
            <person name="Alessa O."/>
            <person name="Ogura Y."/>
            <person name="Fujitani Y."/>
            <person name="Takami H."/>
            <person name="Hayashi T."/>
            <person name="Sahin N."/>
            <person name="Tani A."/>
        </authorList>
    </citation>
    <scope>NUCLEOTIDE SEQUENCE</scope>
    <source>
        <strain evidence="5">KCTC 52305</strain>
    </source>
</reference>
<dbReference type="Pfam" id="PF00005">
    <property type="entry name" value="ABC_tran"/>
    <property type="match status" value="1"/>
</dbReference>
<accession>A0ABQ4QTC1</accession>
<dbReference type="PANTHER" id="PTHR45772:SF8">
    <property type="entry name" value="HIGH-AFFINITY BRANCHED-CHAIN AMINO ACID TRANSPORT ATP-BINDING PROTEIN"/>
    <property type="match status" value="1"/>
</dbReference>
<proteinExistence type="predicted"/>
<evidence type="ECO:0000256" key="1">
    <source>
        <dbReference type="ARBA" id="ARBA00022448"/>
    </source>
</evidence>
<feature type="domain" description="ABC transporter" evidence="4">
    <location>
        <begin position="15"/>
        <end position="245"/>
    </location>
</feature>
<dbReference type="InterPro" id="IPR051120">
    <property type="entry name" value="ABC_AA/LPS_Transport"/>
</dbReference>
<organism evidence="5 6">
    <name type="scientific">Methylobacterium crusticola</name>
    <dbReference type="NCBI Taxonomy" id="1697972"/>
    <lineage>
        <taxon>Bacteria</taxon>
        <taxon>Pseudomonadati</taxon>
        <taxon>Pseudomonadota</taxon>
        <taxon>Alphaproteobacteria</taxon>
        <taxon>Hyphomicrobiales</taxon>
        <taxon>Methylobacteriaceae</taxon>
        <taxon>Methylobacterium</taxon>
    </lineage>
</organism>
<dbReference type="Gene3D" id="3.40.50.300">
    <property type="entry name" value="P-loop containing nucleotide triphosphate hydrolases"/>
    <property type="match status" value="1"/>
</dbReference>
<sequence>MSAGRAAPAGARPLLEARGVTMRFGGVTAVQSVDLVLGEVELRCLIGPNGAGKSTFFKMLTGQLTPSEGRIAFRGTDITGAEPHAIARLGVGIKTQVPNVFNGLSVRENVFVAAGRRKSLARARAIVGETLARLQLEAIADRTVGQLAHGQRQWVEIATVLAQEPELILLDEPAAGMTHDEVHRTAALIREINRTHALIVVEHDMPFIRMIAKTVTVFNQGRILMEDEVGRVLADQRVRDVYLGKQAA</sequence>
<dbReference type="SMART" id="SM00382">
    <property type="entry name" value="AAA"/>
    <property type="match status" value="1"/>
</dbReference>
<dbReference type="SUPFAM" id="SSF52540">
    <property type="entry name" value="P-loop containing nucleoside triphosphate hydrolases"/>
    <property type="match status" value="1"/>
</dbReference>
<gene>
    <name evidence="5" type="primary">rbsA_1</name>
    <name evidence="5" type="ORF">OPKNFCMD_1290</name>
</gene>
<dbReference type="InterPro" id="IPR003439">
    <property type="entry name" value="ABC_transporter-like_ATP-bd"/>
</dbReference>
<keyword evidence="1" id="KW-0813">Transport</keyword>
<dbReference type="EMBL" id="BPQH01000003">
    <property type="protein sequence ID" value="GJD48568.1"/>
    <property type="molecule type" value="Genomic_DNA"/>
</dbReference>
<dbReference type="InterPro" id="IPR003593">
    <property type="entry name" value="AAA+_ATPase"/>
</dbReference>
<keyword evidence="2" id="KW-0547">Nucleotide-binding</keyword>
<evidence type="ECO:0000256" key="3">
    <source>
        <dbReference type="ARBA" id="ARBA00022840"/>
    </source>
</evidence>
<dbReference type="PANTHER" id="PTHR45772">
    <property type="entry name" value="CONSERVED COMPONENT OF ABC TRANSPORTER FOR NATURAL AMINO ACIDS-RELATED"/>
    <property type="match status" value="1"/>
</dbReference>